<dbReference type="InterPro" id="IPR004254">
    <property type="entry name" value="AdipoR/HlyIII-related"/>
</dbReference>
<keyword evidence="4 8" id="KW-0812">Transmembrane</keyword>
<evidence type="ECO:0000256" key="6">
    <source>
        <dbReference type="ARBA" id="ARBA00023136"/>
    </source>
</evidence>
<keyword evidence="7" id="KW-0479">Metal-binding</keyword>
<evidence type="ECO:0000256" key="8">
    <source>
        <dbReference type="SAM" id="Phobius"/>
    </source>
</evidence>
<gene>
    <name evidence="9" type="ORF">WM2015_2258</name>
</gene>
<dbReference type="EMBL" id="CP012154">
    <property type="protein sequence ID" value="AKS42621.1"/>
    <property type="molecule type" value="Genomic_DNA"/>
</dbReference>
<feature type="transmembrane region" description="Helical" evidence="8">
    <location>
        <begin position="66"/>
        <end position="88"/>
    </location>
</feature>
<keyword evidence="10" id="KW-1185">Reference proteome</keyword>
<evidence type="ECO:0000256" key="4">
    <source>
        <dbReference type="ARBA" id="ARBA00022692"/>
    </source>
</evidence>
<dbReference type="GO" id="GO:0140911">
    <property type="term" value="F:pore-forming activity"/>
    <property type="evidence" value="ECO:0007669"/>
    <property type="project" value="InterPro"/>
</dbReference>
<dbReference type="PATRIC" id="fig|1579979.3.peg.2307"/>
<proteinExistence type="inferred from homology"/>
<dbReference type="STRING" id="1579979.WM2015_2258"/>
<name>A0A0K0XYB8_9GAMM</name>
<dbReference type="NCBIfam" id="TIGR01065">
    <property type="entry name" value="hlyIII"/>
    <property type="match status" value="1"/>
</dbReference>
<evidence type="ECO:0000256" key="3">
    <source>
        <dbReference type="ARBA" id="ARBA00022475"/>
    </source>
</evidence>
<protein>
    <submittedName>
        <fullName evidence="9">Hemolysin III</fullName>
    </submittedName>
</protein>
<evidence type="ECO:0000313" key="9">
    <source>
        <dbReference type="EMBL" id="AKS42621.1"/>
    </source>
</evidence>
<keyword evidence="6 8" id="KW-0472">Membrane</keyword>
<feature type="transmembrane region" description="Helical" evidence="8">
    <location>
        <begin position="155"/>
        <end position="175"/>
    </location>
</feature>
<dbReference type="InterPro" id="IPR005744">
    <property type="entry name" value="Hy-lIII"/>
</dbReference>
<evidence type="ECO:0000313" key="10">
    <source>
        <dbReference type="Proteomes" id="UP000066624"/>
    </source>
</evidence>
<keyword evidence="7" id="KW-0862">Zinc</keyword>
<dbReference type="AlphaFoldDB" id="A0A0K0XYB8"/>
<keyword evidence="3" id="KW-1003">Cell membrane</keyword>
<dbReference type="Proteomes" id="UP000066624">
    <property type="component" value="Chromosome"/>
</dbReference>
<feature type="transmembrane region" description="Helical" evidence="8">
    <location>
        <begin position="181"/>
        <end position="202"/>
    </location>
</feature>
<dbReference type="PANTHER" id="PTHR20855:SF3">
    <property type="entry name" value="LD03007P"/>
    <property type="match status" value="1"/>
</dbReference>
<dbReference type="Pfam" id="PF03006">
    <property type="entry name" value="HlyIII"/>
    <property type="match status" value="1"/>
</dbReference>
<feature type="transmembrane region" description="Helical" evidence="8">
    <location>
        <begin position="100"/>
        <end position="122"/>
    </location>
</feature>
<evidence type="ECO:0000256" key="2">
    <source>
        <dbReference type="ARBA" id="ARBA00008488"/>
    </source>
</evidence>
<reference evidence="9 10" key="1">
    <citation type="submission" date="2015-07" db="EMBL/GenBank/DDBJ databases">
        <authorList>
            <person name="Noorani M."/>
        </authorList>
    </citation>
    <scope>NUCLEOTIDE SEQUENCE [LARGE SCALE GENOMIC DNA]</scope>
    <source>
        <strain evidence="9 10">KCTC 42284</strain>
    </source>
</reference>
<feature type="transmembrane region" description="Helical" evidence="8">
    <location>
        <begin position="128"/>
        <end position="148"/>
    </location>
</feature>
<dbReference type="GO" id="GO:0046872">
    <property type="term" value="F:metal ion binding"/>
    <property type="evidence" value="ECO:0007669"/>
    <property type="project" value="UniProtKB-KW"/>
</dbReference>
<keyword evidence="5 8" id="KW-1133">Transmembrane helix</keyword>
<feature type="binding site" evidence="7">
    <location>
        <position position="213"/>
    </location>
    <ligand>
        <name>Zn(2+)</name>
        <dbReference type="ChEBI" id="CHEBI:29105"/>
    </ligand>
</feature>
<evidence type="ECO:0000256" key="5">
    <source>
        <dbReference type="ARBA" id="ARBA00022989"/>
    </source>
</evidence>
<dbReference type="GO" id="GO:0005886">
    <property type="term" value="C:plasma membrane"/>
    <property type="evidence" value="ECO:0007669"/>
    <property type="project" value="UniProtKB-SubCell"/>
</dbReference>
<evidence type="ECO:0000256" key="1">
    <source>
        <dbReference type="ARBA" id="ARBA00004651"/>
    </source>
</evidence>
<evidence type="ECO:0000256" key="7">
    <source>
        <dbReference type="PIRSR" id="PIRSR604254-1"/>
    </source>
</evidence>
<dbReference type="PANTHER" id="PTHR20855">
    <property type="entry name" value="ADIPOR/PROGESTIN RECEPTOR-RELATED"/>
    <property type="match status" value="1"/>
</dbReference>
<dbReference type="KEGG" id="wma:WM2015_2258"/>
<feature type="binding site" evidence="7">
    <location>
        <position position="87"/>
    </location>
    <ligand>
        <name>Zn(2+)</name>
        <dbReference type="ChEBI" id="CHEBI:29105"/>
    </ligand>
</feature>
<organism evidence="9 10">
    <name type="scientific">Wenzhouxiangella marina</name>
    <dbReference type="NCBI Taxonomy" id="1579979"/>
    <lineage>
        <taxon>Bacteria</taxon>
        <taxon>Pseudomonadati</taxon>
        <taxon>Pseudomonadota</taxon>
        <taxon>Gammaproteobacteria</taxon>
        <taxon>Chromatiales</taxon>
        <taxon>Wenzhouxiangellaceae</taxon>
        <taxon>Wenzhouxiangella</taxon>
    </lineage>
</organism>
<feature type="binding site" evidence="7">
    <location>
        <position position="209"/>
    </location>
    <ligand>
        <name>Zn(2+)</name>
        <dbReference type="ChEBI" id="CHEBI:29105"/>
    </ligand>
</feature>
<comment type="subcellular location">
    <subcellularLocation>
        <location evidence="1">Cell membrane</location>
        <topology evidence="1">Multi-pass membrane protein</topology>
    </subcellularLocation>
</comment>
<sequence>MLPQFHAVPSPVQHSLGAMIRTMSGMKLHREEIANALTHGIGVILSIGGGAVLITLASVYAGAREIVSAAVFSAALVLLYTASTLYHAVRHPRLKSHLKVLDHCAIFLMIAATYTPFTVAAIRGGWGWSLFGVVWGLAVFGIVFKVFFTGRFKALSTATYIGMGWLIVVAFAPLSQALTPTALTLLILGGVFFTAGTIFYHFERIPYSHAIWHLFVLAGSICHFGAVTAQLLSNAG</sequence>
<accession>A0A0K0XYB8</accession>
<comment type="similarity">
    <text evidence="2">Belongs to the UPF0073 (Hly-III) family.</text>
</comment>
<feature type="transmembrane region" description="Helical" evidence="8">
    <location>
        <begin position="214"/>
        <end position="233"/>
    </location>
</feature>
<feature type="transmembrane region" description="Helical" evidence="8">
    <location>
        <begin position="36"/>
        <end position="60"/>
    </location>
</feature>